<gene>
    <name evidence="1" type="ORF">SteCoe_32886</name>
</gene>
<reference evidence="1 2" key="1">
    <citation type="submission" date="2016-11" db="EMBL/GenBank/DDBJ databases">
        <title>The macronuclear genome of Stentor coeruleus: a giant cell with tiny introns.</title>
        <authorList>
            <person name="Slabodnick M."/>
            <person name="Ruby J.G."/>
            <person name="Reiff S.B."/>
            <person name="Swart E.C."/>
            <person name="Gosai S."/>
            <person name="Prabakaran S."/>
            <person name="Witkowska E."/>
            <person name="Larue G.E."/>
            <person name="Fisher S."/>
            <person name="Freeman R.M."/>
            <person name="Gunawardena J."/>
            <person name="Chu W."/>
            <person name="Stover N.A."/>
            <person name="Gregory B.D."/>
            <person name="Nowacki M."/>
            <person name="Derisi J."/>
            <person name="Roy S.W."/>
            <person name="Marshall W.F."/>
            <person name="Sood P."/>
        </authorList>
    </citation>
    <scope>NUCLEOTIDE SEQUENCE [LARGE SCALE GENOMIC DNA]</scope>
    <source>
        <strain evidence="1">WM001</strain>
    </source>
</reference>
<accession>A0A1R2AY23</accession>
<name>A0A1R2AY23_9CILI</name>
<evidence type="ECO:0000313" key="2">
    <source>
        <dbReference type="Proteomes" id="UP000187209"/>
    </source>
</evidence>
<proteinExistence type="predicted"/>
<evidence type="ECO:0000313" key="1">
    <source>
        <dbReference type="EMBL" id="OMJ69402.1"/>
    </source>
</evidence>
<organism evidence="1 2">
    <name type="scientific">Stentor coeruleus</name>
    <dbReference type="NCBI Taxonomy" id="5963"/>
    <lineage>
        <taxon>Eukaryota</taxon>
        <taxon>Sar</taxon>
        <taxon>Alveolata</taxon>
        <taxon>Ciliophora</taxon>
        <taxon>Postciliodesmatophora</taxon>
        <taxon>Heterotrichea</taxon>
        <taxon>Heterotrichida</taxon>
        <taxon>Stentoridae</taxon>
        <taxon>Stentor</taxon>
    </lineage>
</organism>
<dbReference type="Proteomes" id="UP000187209">
    <property type="component" value="Unassembled WGS sequence"/>
</dbReference>
<sequence>MNMKRFSCLCYADLEFRFMVHNFIALKFLLYSSLYDIFCRIIENSLSHELIYKEAGQNMISELRKQYPLTSIEALLSKYIPYFIYDSTELTEFINTFIDFHDYLLQKKSSSCPSLPRNIYSFTFSSKSVFVQDQAIIKGLLPSTFKLCLNATKYVVFKEIIPEILKIPKLLISGLTAFSFPLVSLMTQYLEQGINSLWKYKKISLKKKTARFALTSCVEKGFVIKHCSVYRKKINAIVDDEVFAWSKKKFKCGAFVSINRGTNNLAAYNVLVLIISTKI</sequence>
<keyword evidence="2" id="KW-1185">Reference proteome</keyword>
<dbReference type="AlphaFoldDB" id="A0A1R2AY23"/>
<comment type="caution">
    <text evidence="1">The sequence shown here is derived from an EMBL/GenBank/DDBJ whole genome shotgun (WGS) entry which is preliminary data.</text>
</comment>
<dbReference type="EMBL" id="MPUH01001203">
    <property type="protein sequence ID" value="OMJ69402.1"/>
    <property type="molecule type" value="Genomic_DNA"/>
</dbReference>
<protein>
    <submittedName>
        <fullName evidence="1">Uncharacterized protein</fullName>
    </submittedName>
</protein>